<evidence type="ECO:0000313" key="1">
    <source>
        <dbReference type="EMBL" id="OLN21392.1"/>
    </source>
</evidence>
<dbReference type="RefSeq" id="WP_075399488.1">
    <property type="nucleotide sequence ID" value="NZ_MSDU01000048.1"/>
</dbReference>
<dbReference type="AlphaFoldDB" id="A0A1Q8Q247"/>
<dbReference type="Proteomes" id="UP000185568">
    <property type="component" value="Unassembled WGS sequence"/>
</dbReference>
<organism evidence="1 2">
    <name type="scientific">Domibacillus antri</name>
    <dbReference type="NCBI Taxonomy" id="1714264"/>
    <lineage>
        <taxon>Bacteria</taxon>
        <taxon>Bacillati</taxon>
        <taxon>Bacillota</taxon>
        <taxon>Bacilli</taxon>
        <taxon>Bacillales</taxon>
        <taxon>Bacillaceae</taxon>
        <taxon>Domibacillus</taxon>
    </lineage>
</organism>
<name>A0A1Q8Q247_9BACI</name>
<accession>A0A1Q8Q247</accession>
<proteinExistence type="predicted"/>
<comment type="caution">
    <text evidence="1">The sequence shown here is derived from an EMBL/GenBank/DDBJ whole genome shotgun (WGS) entry which is preliminary data.</text>
</comment>
<gene>
    <name evidence="1" type="ORF">BTO30_14830</name>
</gene>
<dbReference type="OrthoDB" id="90759at2"/>
<evidence type="ECO:0000313" key="2">
    <source>
        <dbReference type="Proteomes" id="UP000185568"/>
    </source>
</evidence>
<dbReference type="InterPro" id="IPR006521">
    <property type="entry name" value="Tail_protein_I"/>
</dbReference>
<protein>
    <submittedName>
        <fullName evidence="1">Phage tail protein I</fullName>
    </submittedName>
</protein>
<keyword evidence="2" id="KW-1185">Reference proteome</keyword>
<dbReference type="NCBIfam" id="TIGR01634">
    <property type="entry name" value="tail_P2_I"/>
    <property type="match status" value="1"/>
</dbReference>
<reference evidence="1 2" key="1">
    <citation type="submission" date="2016-12" db="EMBL/GenBank/DDBJ databases">
        <title>Domibacillus antri genome sequencing.</title>
        <authorList>
            <person name="Verma A."/>
            <person name="Krishnamurthi S."/>
        </authorList>
    </citation>
    <scope>NUCLEOTIDE SEQUENCE [LARGE SCALE GENOMIC DNA]</scope>
    <source>
        <strain evidence="1 2">XD80</strain>
    </source>
</reference>
<sequence>MTNSLENIDLKKLLPTALKNDTFTVALADALNTQLKDALQRTDIVDPKKTIPAHLLDFVAYENHVDFYEPSLPEVVKRELIAKSDYLHEIKGTPAAVEELITTIFGEGLVEEWFDYDGLPYHFRVVTNNDEVTNERAHSFIKALNTVKNRRSVLDNVIIRQTEHMGNYFGGVVHIGENILIK</sequence>
<dbReference type="Pfam" id="PF09684">
    <property type="entry name" value="Tail_P2_I"/>
    <property type="match status" value="1"/>
</dbReference>
<dbReference type="EMBL" id="MSDU01000048">
    <property type="protein sequence ID" value="OLN21392.1"/>
    <property type="molecule type" value="Genomic_DNA"/>
</dbReference>
<dbReference type="STRING" id="1714264.BTO30_14830"/>